<dbReference type="HOGENOM" id="CLU_1739593_0_0_4"/>
<keyword evidence="4" id="KW-1185">Reference proteome</keyword>
<name>W0SMD9_9PROT</name>
<dbReference type="EMBL" id="AP012547">
    <property type="protein sequence ID" value="BAO30963.1"/>
    <property type="molecule type" value="Genomic_DNA"/>
</dbReference>
<dbReference type="RefSeq" id="WP_041100618.1">
    <property type="nucleotide sequence ID" value="NZ_AP012547.1"/>
</dbReference>
<evidence type="ECO:0008006" key="5">
    <source>
        <dbReference type="Google" id="ProtNLM"/>
    </source>
</evidence>
<evidence type="ECO:0000313" key="4">
    <source>
        <dbReference type="Proteomes" id="UP000031637"/>
    </source>
</evidence>
<feature type="compositionally biased region" description="Basic and acidic residues" evidence="1">
    <location>
        <begin position="122"/>
        <end position="134"/>
    </location>
</feature>
<evidence type="ECO:0000313" key="3">
    <source>
        <dbReference type="EMBL" id="BAO30963.1"/>
    </source>
</evidence>
<accession>W0SMD9</accession>
<dbReference type="Proteomes" id="UP000031637">
    <property type="component" value="Chromosome"/>
</dbReference>
<evidence type="ECO:0000256" key="2">
    <source>
        <dbReference type="SAM" id="SignalP"/>
    </source>
</evidence>
<dbReference type="STRING" id="1223802.SUTH_03190"/>
<protein>
    <recommendedName>
        <fullName evidence="5">DUF4124 domain-containing protein</fullName>
    </recommendedName>
</protein>
<keyword evidence="2" id="KW-0732">Signal</keyword>
<dbReference type="AlphaFoldDB" id="W0SMD9"/>
<gene>
    <name evidence="3" type="ORF">SUTH_03190</name>
</gene>
<feature type="chain" id="PRO_5004795563" description="DUF4124 domain-containing protein" evidence="2">
    <location>
        <begin position="22"/>
        <end position="150"/>
    </location>
</feature>
<organism evidence="3 4">
    <name type="scientific">Sulfuritalea hydrogenivorans sk43H</name>
    <dbReference type="NCBI Taxonomy" id="1223802"/>
    <lineage>
        <taxon>Bacteria</taxon>
        <taxon>Pseudomonadati</taxon>
        <taxon>Pseudomonadota</taxon>
        <taxon>Betaproteobacteria</taxon>
        <taxon>Nitrosomonadales</taxon>
        <taxon>Sterolibacteriaceae</taxon>
        <taxon>Sulfuritalea</taxon>
    </lineage>
</organism>
<dbReference type="KEGG" id="shd:SUTH_03190"/>
<feature type="region of interest" description="Disordered" evidence="1">
    <location>
        <begin position="115"/>
        <end position="134"/>
    </location>
</feature>
<feature type="signal peptide" evidence="2">
    <location>
        <begin position="1"/>
        <end position="21"/>
    </location>
</feature>
<proteinExistence type="predicted"/>
<evidence type="ECO:0000256" key="1">
    <source>
        <dbReference type="SAM" id="MobiDB-lite"/>
    </source>
</evidence>
<reference evidence="3 4" key="1">
    <citation type="journal article" date="2014" name="Syst. Appl. Microbiol.">
        <title>Complete genomes of freshwater sulfur oxidizers Sulfuricella denitrificans skB26 and Sulfuritalea hydrogenivorans sk43H: genetic insights into the sulfur oxidation pathway of betaproteobacteria.</title>
        <authorList>
            <person name="Watanabe T."/>
            <person name="Kojima H."/>
            <person name="Fukui M."/>
        </authorList>
    </citation>
    <scope>NUCLEOTIDE SEQUENCE [LARGE SCALE GENOMIC DNA]</scope>
    <source>
        <strain evidence="3">DSM22779</strain>
    </source>
</reference>
<dbReference type="OrthoDB" id="9939193at2"/>
<sequence>MKLPTLLLVNALAGFASLSFAADDPRCLAEYKAEEARIMRDAGQAAKTNPPGRDLKAQQQIMTPVHDALKAASEKAENCNREARAAAYRDNRAAIDLRTRQCTEKADRQLDELRKRSGGRAELSRDEQIARRSGEDRILDERMDCLRKVQ</sequence>